<protein>
    <submittedName>
        <fullName evidence="2">Uncharacterized protein</fullName>
    </submittedName>
</protein>
<keyword evidence="1" id="KW-0472">Membrane</keyword>
<dbReference type="Proteomes" id="UP000516305">
    <property type="component" value="Chromosome"/>
</dbReference>
<keyword evidence="3" id="KW-1185">Reference proteome</keyword>
<dbReference type="KEGG" id="chyd:H4K34_14495"/>
<evidence type="ECO:0000256" key="1">
    <source>
        <dbReference type="SAM" id="Phobius"/>
    </source>
</evidence>
<evidence type="ECO:0000313" key="3">
    <source>
        <dbReference type="Proteomes" id="UP000516305"/>
    </source>
</evidence>
<dbReference type="EMBL" id="CP060139">
    <property type="protein sequence ID" value="QNR23576.1"/>
    <property type="molecule type" value="Genomic_DNA"/>
</dbReference>
<feature type="transmembrane region" description="Helical" evidence="1">
    <location>
        <begin position="12"/>
        <end position="31"/>
    </location>
</feature>
<feature type="transmembrane region" description="Helical" evidence="1">
    <location>
        <begin position="93"/>
        <end position="113"/>
    </location>
</feature>
<accession>A0A7H0VCX8</accession>
<keyword evidence="1" id="KW-0812">Transmembrane</keyword>
<gene>
    <name evidence="2" type="ORF">H4K34_14495</name>
</gene>
<evidence type="ECO:0000313" key="2">
    <source>
        <dbReference type="EMBL" id="QNR23576.1"/>
    </source>
</evidence>
<feature type="transmembrane region" description="Helical" evidence="1">
    <location>
        <begin position="58"/>
        <end position="81"/>
    </location>
</feature>
<keyword evidence="1" id="KW-1133">Transmembrane helix</keyword>
<sequence>MGTAGKGNWWHILYQSILALIVIIVTLWLGFEGYDYYQTPLEERFYHEHHEWFKASGLFGHGLGIIGTALITIGVFLYIPAKKYGFLEKYMRLRYLLEFHIFLCTLGPILILFHTTFKFGGIVSIAFWSMVLVVLSGVVGRYIYLQIPRSISGRELSRQELKEEQERSLSTLAMVADQAPELYQHIREYQNDEKGYFARRTHFRNHFNQLKSQLGALQLDAKEHKSILSNIKAEMVLQQRIHRLALMQKLFKYWHVAHRPFALIMLLVLIIHIGVTMAMGYTWIF</sequence>
<dbReference type="RefSeq" id="WP_210758109.1">
    <property type="nucleotide sequence ID" value="NZ_CP060139.1"/>
</dbReference>
<reference evidence="2 3" key="1">
    <citation type="submission" date="2020-08" db="EMBL/GenBank/DDBJ databases">
        <title>Croceimicrobium hydrocarbonivorans gen. nov., sp. nov., a novel marine bacterium isolated from a bacterial consortium that degrades polyethylene terephthalate.</title>
        <authorList>
            <person name="Liu R."/>
        </authorList>
    </citation>
    <scope>NUCLEOTIDE SEQUENCE [LARGE SCALE GENOMIC DNA]</scope>
    <source>
        <strain evidence="2 3">A20-9</strain>
    </source>
</reference>
<dbReference type="AlphaFoldDB" id="A0A7H0VCX8"/>
<proteinExistence type="predicted"/>
<feature type="transmembrane region" description="Helical" evidence="1">
    <location>
        <begin position="261"/>
        <end position="284"/>
    </location>
</feature>
<name>A0A7H0VCX8_9FLAO</name>
<feature type="transmembrane region" description="Helical" evidence="1">
    <location>
        <begin position="119"/>
        <end position="144"/>
    </location>
</feature>
<organism evidence="2 3">
    <name type="scientific">Croceimicrobium hydrocarbonivorans</name>
    <dbReference type="NCBI Taxonomy" id="2761580"/>
    <lineage>
        <taxon>Bacteria</taxon>
        <taxon>Pseudomonadati</taxon>
        <taxon>Bacteroidota</taxon>
        <taxon>Flavobacteriia</taxon>
        <taxon>Flavobacteriales</taxon>
        <taxon>Owenweeksiaceae</taxon>
        <taxon>Croceimicrobium</taxon>
    </lineage>
</organism>